<protein>
    <submittedName>
        <fullName evidence="5">Putative protease</fullName>
    </submittedName>
</protein>
<evidence type="ECO:0000256" key="3">
    <source>
        <dbReference type="ARBA" id="ARBA00038374"/>
    </source>
</evidence>
<evidence type="ECO:0000313" key="6">
    <source>
        <dbReference type="Proteomes" id="UP000184032"/>
    </source>
</evidence>
<dbReference type="GO" id="GO:0008233">
    <property type="term" value="F:peptidase activity"/>
    <property type="evidence" value="ECO:0007669"/>
    <property type="project" value="UniProtKB-KW"/>
</dbReference>
<dbReference type="GO" id="GO:0006508">
    <property type="term" value="P:proteolysis"/>
    <property type="evidence" value="ECO:0007669"/>
    <property type="project" value="UniProtKB-KW"/>
</dbReference>
<gene>
    <name evidence="5" type="ORF">SAMN02745245_00017</name>
</gene>
<dbReference type="OrthoDB" id="9807498at2"/>
<keyword evidence="1 5" id="KW-0645">Protease</keyword>
<dbReference type="STRING" id="1120995.SAMN02745245_00017"/>
<dbReference type="PANTHER" id="PTHR30217">
    <property type="entry name" value="PEPTIDASE U32 FAMILY"/>
    <property type="match status" value="1"/>
</dbReference>
<proteinExistence type="inferred from homology"/>
<dbReference type="InterPro" id="IPR051454">
    <property type="entry name" value="RNA/ubiquinone_mod_enzymes"/>
</dbReference>
<accession>A0A1M5NP17</accession>
<dbReference type="Gene3D" id="2.40.30.10">
    <property type="entry name" value="Translation factors"/>
    <property type="match status" value="1"/>
</dbReference>
<organism evidence="5 6">
    <name type="scientific">Anaerosphaera aminiphila DSM 21120</name>
    <dbReference type="NCBI Taxonomy" id="1120995"/>
    <lineage>
        <taxon>Bacteria</taxon>
        <taxon>Bacillati</taxon>
        <taxon>Bacillota</taxon>
        <taxon>Tissierellia</taxon>
        <taxon>Tissierellales</taxon>
        <taxon>Peptoniphilaceae</taxon>
        <taxon>Anaerosphaera</taxon>
    </lineage>
</organism>
<keyword evidence="6" id="KW-1185">Reference proteome</keyword>
<evidence type="ECO:0000313" key="5">
    <source>
        <dbReference type="EMBL" id="SHG91238.1"/>
    </source>
</evidence>
<evidence type="ECO:0000256" key="2">
    <source>
        <dbReference type="ARBA" id="ARBA00022801"/>
    </source>
</evidence>
<comment type="similarity">
    <text evidence="3">Belongs to the peptidase U32 family.</text>
</comment>
<keyword evidence="2" id="KW-0378">Hydrolase</keyword>
<sequence length="410" mass="47013">MKKIELLAPAGDLNKLKTAIEYGADAVYLGGESFGLRKASKNFSFEDIREGVLYAHERGKKVHVTLNIIPHNKDIVGVEDYVKKLYEIGIDALIVADPGMFLKVRQACPEIDIHISTQASVTNSSTVKFWSELGAKRVVLARELSLDEIKGVIEDTHNEIEIETFAHGAMCMSYSGRCLLSNYMTGRDANMGDCAQPCRYKYYLVEEKRPGEYFPIEEHKEGTFIMNSKDLCMIDHVGELIESGISSLKIEGRVKSEYYLATVIRSYRMSIDAYYEDRENYKVNPYWLEEIKKVSHRDFTTGFYFGQANEDSQVYKTNSYIRGYDFVGLVLDYDEDTKLARVEQRNRIFKGDEVEIFGPATEHFNQKLQYMTDDKDVEIDVANHAQQIFKTKIDTKVKPGYILRRKSDNI</sequence>
<reference evidence="5 6" key="1">
    <citation type="submission" date="2016-11" db="EMBL/GenBank/DDBJ databases">
        <authorList>
            <person name="Jaros S."/>
            <person name="Januszkiewicz K."/>
            <person name="Wedrychowicz H."/>
        </authorList>
    </citation>
    <scope>NUCLEOTIDE SEQUENCE [LARGE SCALE GENOMIC DNA]</scope>
    <source>
        <strain evidence="5 6">DSM 21120</strain>
    </source>
</reference>
<evidence type="ECO:0000259" key="4">
    <source>
        <dbReference type="Pfam" id="PF16325"/>
    </source>
</evidence>
<dbReference type="Pfam" id="PF01136">
    <property type="entry name" value="Peptidase_U32"/>
    <property type="match status" value="1"/>
</dbReference>
<dbReference type="InterPro" id="IPR032525">
    <property type="entry name" value="Peptidase_U32_C"/>
</dbReference>
<name>A0A1M5NP17_9FIRM</name>
<dbReference type="RefSeq" id="WP_073182629.1">
    <property type="nucleotide sequence ID" value="NZ_FQXI01000001.1"/>
</dbReference>
<dbReference type="Pfam" id="PF16325">
    <property type="entry name" value="Peptidase_U32_C"/>
    <property type="match status" value="1"/>
</dbReference>
<dbReference type="InterPro" id="IPR001539">
    <property type="entry name" value="Peptidase_U32"/>
</dbReference>
<dbReference type="EMBL" id="FQXI01000001">
    <property type="protein sequence ID" value="SHG91238.1"/>
    <property type="molecule type" value="Genomic_DNA"/>
</dbReference>
<dbReference type="Proteomes" id="UP000184032">
    <property type="component" value="Unassembled WGS sequence"/>
</dbReference>
<dbReference type="SUPFAM" id="SSF51412">
    <property type="entry name" value="Inosine monophosphate dehydrogenase (IMPDH)"/>
    <property type="match status" value="1"/>
</dbReference>
<feature type="domain" description="Peptidase family U32 C-terminal" evidence="4">
    <location>
        <begin position="322"/>
        <end position="404"/>
    </location>
</feature>
<evidence type="ECO:0000256" key="1">
    <source>
        <dbReference type="ARBA" id="ARBA00022670"/>
    </source>
</evidence>
<dbReference type="PANTHER" id="PTHR30217:SF6">
    <property type="entry name" value="TRNA HYDROXYLATION PROTEIN P"/>
    <property type="match status" value="1"/>
</dbReference>
<dbReference type="AlphaFoldDB" id="A0A1M5NP17"/>
<dbReference type="PROSITE" id="PS01276">
    <property type="entry name" value="PEPTIDASE_U32"/>
    <property type="match status" value="1"/>
</dbReference>